<feature type="transmembrane region" description="Helical" evidence="5">
    <location>
        <begin position="33"/>
        <end position="54"/>
    </location>
</feature>
<evidence type="ECO:0000256" key="4">
    <source>
        <dbReference type="ARBA" id="ARBA00023136"/>
    </source>
</evidence>
<dbReference type="AlphaFoldDB" id="A0A9W5YE50"/>
<feature type="transmembrane region" description="Helical" evidence="5">
    <location>
        <begin position="101"/>
        <end position="120"/>
    </location>
</feature>
<keyword evidence="3 5" id="KW-1133">Transmembrane helix</keyword>
<feature type="transmembrane region" description="Helical" evidence="5">
    <location>
        <begin position="12"/>
        <end position="27"/>
    </location>
</feature>
<sequence length="244" mass="27946">MTLSRDVDPRTKLFIVVCMSSLSVIIRDVKLLFIIFVISIIVCIMFKSPLLIVLRRLKKFILIFLFMILIQSVFTNSGTPIIIFLDIPLLTDVGIDKAFQFAFRMIIILISASLLMTSSSRELLQGLVQIKIPYDIAFMVMIGIKFIPLLSEELKDNLTAIELRGININKLSIKKKIRVYTYIFTPVIVGAVIKSKQIAIAMECKGLRAFDKRTSYIKLKLNFADYFIMILSTAITSYIYYIYL</sequence>
<dbReference type="RefSeq" id="WP_281817642.1">
    <property type="nucleotide sequence ID" value="NZ_BRLB01000013.1"/>
</dbReference>
<dbReference type="InterPro" id="IPR003339">
    <property type="entry name" value="ABC/ECF_trnsptr_transmembrane"/>
</dbReference>
<dbReference type="CDD" id="cd16914">
    <property type="entry name" value="EcfT"/>
    <property type="match status" value="1"/>
</dbReference>
<dbReference type="Proteomes" id="UP001144256">
    <property type="component" value="Unassembled WGS sequence"/>
</dbReference>
<dbReference type="EMBL" id="BRLB01000013">
    <property type="protein sequence ID" value="GKX31011.1"/>
    <property type="molecule type" value="Genomic_DNA"/>
</dbReference>
<keyword evidence="4 5" id="KW-0472">Membrane</keyword>
<evidence type="ECO:0000256" key="2">
    <source>
        <dbReference type="ARBA" id="ARBA00022692"/>
    </source>
</evidence>
<reference evidence="6" key="1">
    <citation type="submission" date="2022-06" db="EMBL/GenBank/DDBJ databases">
        <title>Vallitalea longa sp. nov., an anaerobic bacterium isolated from marine sediment.</title>
        <authorList>
            <person name="Hirano S."/>
            <person name="Terahara T."/>
            <person name="Mori K."/>
            <person name="Hamada M."/>
            <person name="Matsumoto R."/>
            <person name="Kobayashi T."/>
        </authorList>
    </citation>
    <scope>NUCLEOTIDE SEQUENCE</scope>
    <source>
        <strain evidence="6">SH18-1</strain>
    </source>
</reference>
<dbReference type="GO" id="GO:0005886">
    <property type="term" value="C:plasma membrane"/>
    <property type="evidence" value="ECO:0007669"/>
    <property type="project" value="UniProtKB-ARBA"/>
</dbReference>
<evidence type="ECO:0000313" key="6">
    <source>
        <dbReference type="EMBL" id="GKX31011.1"/>
    </source>
</evidence>
<gene>
    <name evidence="6" type="primary">ecfT_2</name>
    <name evidence="6" type="ORF">SH1V18_34910</name>
</gene>
<dbReference type="Pfam" id="PF02361">
    <property type="entry name" value="CbiQ"/>
    <property type="match status" value="1"/>
</dbReference>
<name>A0A9W5YE50_9FIRM</name>
<organism evidence="6 7">
    <name type="scientific">Vallitalea longa</name>
    <dbReference type="NCBI Taxonomy" id="2936439"/>
    <lineage>
        <taxon>Bacteria</taxon>
        <taxon>Bacillati</taxon>
        <taxon>Bacillota</taxon>
        <taxon>Clostridia</taxon>
        <taxon>Lachnospirales</taxon>
        <taxon>Vallitaleaceae</taxon>
        <taxon>Vallitalea</taxon>
    </lineage>
</organism>
<dbReference type="PANTHER" id="PTHR33514:SF13">
    <property type="entry name" value="PROTEIN ABCI12, CHLOROPLASTIC"/>
    <property type="match status" value="1"/>
</dbReference>
<comment type="subcellular location">
    <subcellularLocation>
        <location evidence="1">Membrane</location>
        <topology evidence="1">Multi-pass membrane protein</topology>
    </subcellularLocation>
</comment>
<feature type="transmembrane region" description="Helical" evidence="5">
    <location>
        <begin position="179"/>
        <end position="202"/>
    </location>
</feature>
<evidence type="ECO:0000313" key="7">
    <source>
        <dbReference type="Proteomes" id="UP001144256"/>
    </source>
</evidence>
<evidence type="ECO:0000256" key="5">
    <source>
        <dbReference type="SAM" id="Phobius"/>
    </source>
</evidence>
<keyword evidence="7" id="KW-1185">Reference proteome</keyword>
<evidence type="ECO:0000256" key="1">
    <source>
        <dbReference type="ARBA" id="ARBA00004141"/>
    </source>
</evidence>
<accession>A0A9W5YE50</accession>
<protein>
    <submittedName>
        <fullName evidence="6">Energy-coupling factor transporter transmembrane protein EcfT</fullName>
    </submittedName>
</protein>
<feature type="transmembrane region" description="Helical" evidence="5">
    <location>
        <begin position="223"/>
        <end position="243"/>
    </location>
</feature>
<comment type="caution">
    <text evidence="6">The sequence shown here is derived from an EMBL/GenBank/DDBJ whole genome shotgun (WGS) entry which is preliminary data.</text>
</comment>
<evidence type="ECO:0000256" key="3">
    <source>
        <dbReference type="ARBA" id="ARBA00022989"/>
    </source>
</evidence>
<keyword evidence="2 5" id="KW-0812">Transmembrane</keyword>
<feature type="transmembrane region" description="Helical" evidence="5">
    <location>
        <begin position="61"/>
        <end position="85"/>
    </location>
</feature>
<proteinExistence type="predicted"/>
<dbReference type="PANTHER" id="PTHR33514">
    <property type="entry name" value="PROTEIN ABCI12, CHLOROPLASTIC"/>
    <property type="match status" value="1"/>
</dbReference>